<dbReference type="Proteomes" id="UP000663419">
    <property type="component" value="Chromosome 3"/>
</dbReference>
<name>A0A8A1LHG5_AJEC8</name>
<dbReference type="EMBL" id="CP069104">
    <property type="protein sequence ID" value="QSS53321.1"/>
    <property type="molecule type" value="Genomic_DNA"/>
</dbReference>
<protein>
    <submittedName>
        <fullName evidence="1">Uncharacterized protein</fullName>
    </submittedName>
</protein>
<evidence type="ECO:0000313" key="2">
    <source>
        <dbReference type="Proteomes" id="UP000663419"/>
    </source>
</evidence>
<proteinExistence type="predicted"/>
<sequence>MLWPRIGLGISGWSPKAGDFAQEHPSSLGWNGRLEEDKAEWYPLLPFRGLVDFYRLCIHVATSI</sequence>
<accession>A0A8A1LHG5</accession>
<reference evidence="1" key="1">
    <citation type="submission" date="2021-01" db="EMBL/GenBank/DDBJ databases">
        <title>Chromosome-level genome assembly of a human fungal pathogen reveals clustering of transcriptionally co-regulated genes.</title>
        <authorList>
            <person name="Voorhies M."/>
            <person name="Cohen S."/>
            <person name="Shea T.P."/>
            <person name="Petrus S."/>
            <person name="Munoz J.F."/>
            <person name="Poplawski S."/>
            <person name="Goldman W.E."/>
            <person name="Michael T."/>
            <person name="Cuomo C.A."/>
            <person name="Sil A."/>
            <person name="Beyhan S."/>
        </authorList>
    </citation>
    <scope>NUCLEOTIDE SEQUENCE</scope>
    <source>
        <strain evidence="1">H88</strain>
    </source>
</reference>
<dbReference type="AlphaFoldDB" id="A0A8A1LHG5"/>
<dbReference type="VEuPathDB" id="FungiDB:I7I53_00548"/>
<organism evidence="1 2">
    <name type="scientific">Ajellomyces capsulatus (strain H88)</name>
    <name type="common">Darling's disease fungus</name>
    <name type="synonym">Histoplasma capsulatum</name>
    <dbReference type="NCBI Taxonomy" id="544711"/>
    <lineage>
        <taxon>Eukaryota</taxon>
        <taxon>Fungi</taxon>
        <taxon>Dikarya</taxon>
        <taxon>Ascomycota</taxon>
        <taxon>Pezizomycotina</taxon>
        <taxon>Eurotiomycetes</taxon>
        <taxon>Eurotiomycetidae</taxon>
        <taxon>Onygenales</taxon>
        <taxon>Ajellomycetaceae</taxon>
        <taxon>Histoplasma</taxon>
    </lineage>
</organism>
<gene>
    <name evidence="1" type="ORF">I7I53_00548</name>
</gene>
<evidence type="ECO:0000313" key="1">
    <source>
        <dbReference type="EMBL" id="QSS53321.1"/>
    </source>
</evidence>